<evidence type="ECO:0000313" key="1">
    <source>
        <dbReference type="EMBL" id="CDR30908.1"/>
    </source>
</evidence>
<protein>
    <submittedName>
        <fullName evidence="1">p-loop containing nucleoside triphosphate hydrolase</fullName>
    </submittedName>
</protein>
<dbReference type="PATRIC" id="fig|35623.3.peg.835"/>
<dbReference type="EMBL" id="LK028559">
    <property type="protein sequence ID" value="CDR30908.1"/>
    <property type="molecule type" value="Genomic_DNA"/>
</dbReference>
<dbReference type="HOGENOM" id="CLU_1418774_0_0_14"/>
<gene>
    <name evidence="1" type="ORF">Aocu_08350</name>
</gene>
<dbReference type="SUPFAM" id="SSF52540">
    <property type="entry name" value="P-loop containing nucleoside triphosphate hydrolases"/>
    <property type="match status" value="1"/>
</dbReference>
<accession>A0A061AAP1</accession>
<sequence length="190" mass="22140">MIYILAGIAKSGKSLIANEILKTYQIRIISTDWIMMMLHYGNKDLNIDINRSDKSVSHMIEPYIEGLIKSLIEFKKDVLIEGVHIQPEFASVLQNRYPGLIHIVFLGYKNINLDIKKQELKINAKFIDNPWYINYNEEELSKLIHYLIKESDDLEKTCLKFKQTYIEVHNIINDKVNIINVLLKGKHPIA</sequence>
<dbReference type="AlphaFoldDB" id="A0A061AAP1"/>
<dbReference type="InterPro" id="IPR027417">
    <property type="entry name" value="P-loop_NTPase"/>
</dbReference>
<keyword evidence="2" id="KW-1185">Reference proteome</keyword>
<dbReference type="STRING" id="35623.Aocu_08350"/>
<evidence type="ECO:0000313" key="2">
    <source>
        <dbReference type="Proteomes" id="UP000032434"/>
    </source>
</evidence>
<dbReference type="KEGG" id="aoc:Aocu_08350"/>
<dbReference type="Gene3D" id="3.40.50.300">
    <property type="entry name" value="P-loop containing nucleotide triphosphate hydrolases"/>
    <property type="match status" value="1"/>
</dbReference>
<keyword evidence="1" id="KW-0378">Hydrolase</keyword>
<organism evidence="1 2">
    <name type="scientific">Acholeplasma oculi</name>
    <dbReference type="NCBI Taxonomy" id="35623"/>
    <lineage>
        <taxon>Bacteria</taxon>
        <taxon>Bacillati</taxon>
        <taxon>Mycoplasmatota</taxon>
        <taxon>Mollicutes</taxon>
        <taxon>Acholeplasmatales</taxon>
        <taxon>Acholeplasmataceae</taxon>
        <taxon>Acholeplasma</taxon>
    </lineage>
</organism>
<reference evidence="2" key="1">
    <citation type="submission" date="2014-05" db="EMBL/GenBank/DDBJ databases">
        <authorList>
            <person name="Kube M."/>
        </authorList>
    </citation>
    <scope>NUCLEOTIDE SEQUENCE [LARGE SCALE GENOMIC DNA]</scope>
</reference>
<dbReference type="Proteomes" id="UP000032434">
    <property type="component" value="Chromosome 1"/>
</dbReference>
<dbReference type="GO" id="GO:0016787">
    <property type="term" value="F:hydrolase activity"/>
    <property type="evidence" value="ECO:0007669"/>
    <property type="project" value="UniProtKB-KW"/>
</dbReference>
<dbReference type="RefSeq" id="WP_045749393.1">
    <property type="nucleotide sequence ID" value="NZ_FUZK01000001.1"/>
</dbReference>
<proteinExistence type="predicted"/>
<name>A0A061AAP1_9MOLU</name>
<dbReference type="InParanoid" id="A0A061AAP1"/>